<dbReference type="EMBL" id="FUXP01000004">
    <property type="protein sequence ID" value="SKA00332.1"/>
    <property type="molecule type" value="Genomic_DNA"/>
</dbReference>
<dbReference type="SUPFAM" id="SSF55469">
    <property type="entry name" value="FMN-dependent nitroreductase-like"/>
    <property type="match status" value="1"/>
</dbReference>
<evidence type="ECO:0000313" key="3">
    <source>
        <dbReference type="Proteomes" id="UP000190061"/>
    </source>
</evidence>
<evidence type="ECO:0000259" key="1">
    <source>
        <dbReference type="Pfam" id="PF00881"/>
    </source>
</evidence>
<sequence>MRVRRRNPCLIQIDDVLALDLGALLRGRSELAADTAACLLCPISGQRIRIPDTELRVIAGLTSDRWHLATEVAATHAVPVSVIEDMAARGLVCSDSNEIPAKALRQAEDRLHAVGWHPQAAVLEALSRWRSVEGEEGAREHGDLAQLERLRSQEAAYGVIPPHFHIHRDASSHLKLVHQPLDGPLGEVLTRRRTSRHLRTDTPLPLAEFSRVLGGTFGATGTETLAPGMVAVKRTSPSGGALHPIDAYPLVVDVAGVAPGFYHYQSRDNSLALIRPMTPEEARRQASALTAGQTYFGNASTLVFHVARLDRHHWKYRRHPKAYKAVLLDSGHLSQTFYLLATERSLGVFFTAAMNDGDVLDLLGLDPLCEMVIGANGLGLVDTTDDRLDLHPSPYSPDAGREPVA</sequence>
<dbReference type="PANTHER" id="PTHR43745:SF2">
    <property type="entry name" value="NITROREDUCTASE MJ1384-RELATED"/>
    <property type="match status" value="1"/>
</dbReference>
<protein>
    <submittedName>
        <fullName evidence="2">Putative peptide maturation dehydrogenase</fullName>
    </submittedName>
</protein>
<dbReference type="InterPro" id="IPR030965">
    <property type="entry name" value="SagB-rel_DH_2"/>
</dbReference>
<feature type="domain" description="Nitroreductase" evidence="1">
    <location>
        <begin position="190"/>
        <end position="374"/>
    </location>
</feature>
<name>A0A1T4Q995_9GAMM</name>
<keyword evidence="3" id="KW-1185">Reference proteome</keyword>
<dbReference type="NCBIfam" id="TIGR04511">
    <property type="entry name" value="SagB_rel_DH_2"/>
    <property type="match status" value="1"/>
</dbReference>
<proteinExistence type="predicted"/>
<dbReference type="InterPro" id="IPR052544">
    <property type="entry name" value="Bacteriocin_Proc_Enz"/>
</dbReference>
<dbReference type="Pfam" id="PF00881">
    <property type="entry name" value="Nitroreductase"/>
    <property type="match status" value="1"/>
</dbReference>
<accession>A0A1T4Q995</accession>
<dbReference type="InterPro" id="IPR020051">
    <property type="entry name" value="SagB-type_dehydrogenase"/>
</dbReference>
<evidence type="ECO:0000313" key="2">
    <source>
        <dbReference type="EMBL" id="SKA00332.1"/>
    </source>
</evidence>
<reference evidence="2 3" key="1">
    <citation type="submission" date="2017-02" db="EMBL/GenBank/DDBJ databases">
        <authorList>
            <person name="Peterson S.W."/>
        </authorList>
    </citation>
    <scope>NUCLEOTIDE SEQUENCE [LARGE SCALE GENOMIC DNA]</scope>
    <source>
        <strain evidence="2 3">DSM 21749</strain>
    </source>
</reference>
<dbReference type="PANTHER" id="PTHR43745">
    <property type="entry name" value="NITROREDUCTASE MJ1384-RELATED"/>
    <property type="match status" value="1"/>
</dbReference>
<dbReference type="GO" id="GO:0016491">
    <property type="term" value="F:oxidoreductase activity"/>
    <property type="evidence" value="ECO:0007669"/>
    <property type="project" value="InterPro"/>
</dbReference>
<dbReference type="NCBIfam" id="TIGR03605">
    <property type="entry name" value="antibiot_sagB"/>
    <property type="match status" value="1"/>
</dbReference>
<dbReference type="STRING" id="1122188.SAMN02745674_01561"/>
<dbReference type="InterPro" id="IPR000415">
    <property type="entry name" value="Nitroreductase-like"/>
</dbReference>
<dbReference type="InterPro" id="IPR029479">
    <property type="entry name" value="Nitroreductase"/>
</dbReference>
<dbReference type="RefSeq" id="WP_078758149.1">
    <property type="nucleotide sequence ID" value="NZ_FUXP01000004.1"/>
</dbReference>
<organism evidence="2 3">
    <name type="scientific">Lysobacter spongiicola DSM 21749</name>
    <dbReference type="NCBI Taxonomy" id="1122188"/>
    <lineage>
        <taxon>Bacteria</taxon>
        <taxon>Pseudomonadati</taxon>
        <taxon>Pseudomonadota</taxon>
        <taxon>Gammaproteobacteria</taxon>
        <taxon>Lysobacterales</taxon>
        <taxon>Lysobacteraceae</taxon>
        <taxon>Novilysobacter</taxon>
    </lineage>
</organism>
<dbReference type="OrthoDB" id="3723182at2"/>
<gene>
    <name evidence="2" type="ORF">SAMN02745674_01561</name>
</gene>
<dbReference type="AlphaFoldDB" id="A0A1T4Q995"/>
<dbReference type="Proteomes" id="UP000190061">
    <property type="component" value="Unassembled WGS sequence"/>
</dbReference>
<dbReference type="CDD" id="cd02142">
    <property type="entry name" value="McbC_SagB-like_oxidoreductase"/>
    <property type="match status" value="1"/>
</dbReference>
<dbReference type="Gene3D" id="3.40.109.10">
    <property type="entry name" value="NADH Oxidase"/>
    <property type="match status" value="1"/>
</dbReference>